<comment type="caution">
    <text evidence="1">The sequence shown here is derived from an EMBL/GenBank/DDBJ whole genome shotgun (WGS) entry which is preliminary data.</text>
</comment>
<sequence length="144" mass="14803">MPIWIWLVAAGVLGAAELLTGTFYMLVLAAASLFGAAAGVLGCGLELQVLAAAAAAVLGCALVWKFHRKPAASEPAQSSLDEGQSVEVRAWREDGTAEVKYRGAVWTAVAAPGSRLVPGIWVIVRTEGPRLLISPGPRSGAGPA</sequence>
<accession>A0ABT7IMQ0</accession>
<dbReference type="Proteomes" id="UP001165481">
    <property type="component" value="Unassembled WGS sequence"/>
</dbReference>
<proteinExistence type="predicted"/>
<organism evidence="1 2">
    <name type="scientific">Mesosutterella faecium</name>
    <dbReference type="NCBI Taxonomy" id="2925194"/>
    <lineage>
        <taxon>Bacteria</taxon>
        <taxon>Pseudomonadati</taxon>
        <taxon>Pseudomonadota</taxon>
        <taxon>Betaproteobacteria</taxon>
        <taxon>Burkholderiales</taxon>
        <taxon>Sutterellaceae</taxon>
        <taxon>Mesosutterella</taxon>
    </lineage>
</organism>
<protein>
    <submittedName>
        <fullName evidence="1">NfeD family protein</fullName>
    </submittedName>
</protein>
<name>A0ABT7IMQ0_9BURK</name>
<reference evidence="1" key="1">
    <citation type="submission" date="2023-03" db="EMBL/GenBank/DDBJ databases">
        <title>Mesosutterella sp. nov. isolated from porcine feces.</title>
        <authorList>
            <person name="Yu S."/>
        </authorList>
    </citation>
    <scope>NUCLEOTIDE SEQUENCE</scope>
    <source>
        <strain evidence="1">AGMB02718</strain>
    </source>
</reference>
<gene>
    <name evidence="1" type="ORF">MUN46_006865</name>
</gene>
<dbReference type="EMBL" id="JAKZJU020000001">
    <property type="protein sequence ID" value="MDL2059647.1"/>
    <property type="molecule type" value="Genomic_DNA"/>
</dbReference>
<evidence type="ECO:0000313" key="2">
    <source>
        <dbReference type="Proteomes" id="UP001165481"/>
    </source>
</evidence>
<keyword evidence="2" id="KW-1185">Reference proteome</keyword>
<evidence type="ECO:0000313" key="1">
    <source>
        <dbReference type="EMBL" id="MDL2059647.1"/>
    </source>
</evidence>
<dbReference type="RefSeq" id="WP_243376537.1">
    <property type="nucleotide sequence ID" value="NZ_JAKZJU020000001.1"/>
</dbReference>